<accession>A0A6A6EXM4</accession>
<gene>
    <name evidence="1" type="ORF">CERZMDRAFT_115905</name>
</gene>
<evidence type="ECO:0000313" key="1">
    <source>
        <dbReference type="EMBL" id="KAF2206136.1"/>
    </source>
</evidence>
<protein>
    <submittedName>
        <fullName evidence="1">Uncharacterized protein</fullName>
    </submittedName>
</protein>
<name>A0A6A6EXM4_9PEZI</name>
<keyword evidence="2" id="KW-1185">Reference proteome</keyword>
<organism evidence="1 2">
    <name type="scientific">Cercospora zeae-maydis SCOH1-5</name>
    <dbReference type="NCBI Taxonomy" id="717836"/>
    <lineage>
        <taxon>Eukaryota</taxon>
        <taxon>Fungi</taxon>
        <taxon>Dikarya</taxon>
        <taxon>Ascomycota</taxon>
        <taxon>Pezizomycotina</taxon>
        <taxon>Dothideomycetes</taxon>
        <taxon>Dothideomycetidae</taxon>
        <taxon>Mycosphaerellales</taxon>
        <taxon>Mycosphaerellaceae</taxon>
        <taxon>Cercospora</taxon>
    </lineage>
</organism>
<sequence length="95" mass="10780">MISTKHFGSFSRQKKVASGTRYFSKEITLLAKKGSKYDSTDPLLEDSAAHLARDFKNNPEGLEQHFNEKEDTINELMDTEVTGELEDIPQEELDS</sequence>
<reference evidence="1" key="1">
    <citation type="journal article" date="2020" name="Stud. Mycol.">
        <title>101 Dothideomycetes genomes: a test case for predicting lifestyles and emergence of pathogens.</title>
        <authorList>
            <person name="Haridas S."/>
            <person name="Albert R."/>
            <person name="Binder M."/>
            <person name="Bloem J."/>
            <person name="Labutti K."/>
            <person name="Salamov A."/>
            <person name="Andreopoulos B."/>
            <person name="Baker S."/>
            <person name="Barry K."/>
            <person name="Bills G."/>
            <person name="Bluhm B."/>
            <person name="Cannon C."/>
            <person name="Castanera R."/>
            <person name="Culley D."/>
            <person name="Daum C."/>
            <person name="Ezra D."/>
            <person name="Gonzalez J."/>
            <person name="Henrissat B."/>
            <person name="Kuo A."/>
            <person name="Liang C."/>
            <person name="Lipzen A."/>
            <person name="Lutzoni F."/>
            <person name="Magnuson J."/>
            <person name="Mondo S."/>
            <person name="Nolan M."/>
            <person name="Ohm R."/>
            <person name="Pangilinan J."/>
            <person name="Park H.-J."/>
            <person name="Ramirez L."/>
            <person name="Alfaro M."/>
            <person name="Sun H."/>
            <person name="Tritt A."/>
            <person name="Yoshinaga Y."/>
            <person name="Zwiers L.-H."/>
            <person name="Turgeon B."/>
            <person name="Goodwin S."/>
            <person name="Spatafora J."/>
            <person name="Crous P."/>
            <person name="Grigoriev I."/>
        </authorList>
    </citation>
    <scope>NUCLEOTIDE SEQUENCE</scope>
    <source>
        <strain evidence="1">SCOH1-5</strain>
    </source>
</reference>
<evidence type="ECO:0000313" key="2">
    <source>
        <dbReference type="Proteomes" id="UP000799539"/>
    </source>
</evidence>
<dbReference type="Proteomes" id="UP000799539">
    <property type="component" value="Unassembled WGS sequence"/>
</dbReference>
<proteinExistence type="predicted"/>
<dbReference type="AlphaFoldDB" id="A0A6A6EXM4"/>
<dbReference type="EMBL" id="ML992906">
    <property type="protein sequence ID" value="KAF2206136.1"/>
    <property type="molecule type" value="Genomic_DNA"/>
</dbReference>